<evidence type="ECO:0000313" key="2">
    <source>
        <dbReference type="Proteomes" id="UP000224634"/>
    </source>
</evidence>
<name>A0A2B7XWG8_POLH7</name>
<sequence length="147" mass="15881">MHPNSLIDDVEAIQLCTCSPSQTGSRQKLVPAAVTGPQLAEGGLVPSFPSEVTASHHSQWEQRVEGRAFQVPPRQATPRLRQCLRRSRLSGVSGCSGQSQRGSPPTCGIQWFAPQCLAEDKAGEAGHPGLHTPLATLNRWYKDGIFL</sequence>
<dbReference type="Proteomes" id="UP000224634">
    <property type="component" value="Unassembled WGS sequence"/>
</dbReference>
<protein>
    <submittedName>
        <fullName evidence="1">Uncharacterized protein</fullName>
    </submittedName>
</protein>
<proteinExistence type="predicted"/>
<accession>A0A2B7XWG8</accession>
<reference evidence="1 2" key="1">
    <citation type="submission" date="2017-10" db="EMBL/GenBank/DDBJ databases">
        <title>Comparative genomics in systemic dimorphic fungi from Ajellomycetaceae.</title>
        <authorList>
            <person name="Munoz J.F."/>
            <person name="Mcewen J.G."/>
            <person name="Clay O.K."/>
            <person name="Cuomo C.A."/>
        </authorList>
    </citation>
    <scope>NUCLEOTIDE SEQUENCE [LARGE SCALE GENOMIC DNA]</scope>
    <source>
        <strain evidence="1 2">UAMH7299</strain>
    </source>
</reference>
<organism evidence="1 2">
    <name type="scientific">Polytolypa hystricis (strain UAMH7299)</name>
    <dbReference type="NCBI Taxonomy" id="1447883"/>
    <lineage>
        <taxon>Eukaryota</taxon>
        <taxon>Fungi</taxon>
        <taxon>Dikarya</taxon>
        <taxon>Ascomycota</taxon>
        <taxon>Pezizomycotina</taxon>
        <taxon>Eurotiomycetes</taxon>
        <taxon>Eurotiomycetidae</taxon>
        <taxon>Onygenales</taxon>
        <taxon>Onygenales incertae sedis</taxon>
        <taxon>Polytolypa</taxon>
    </lineage>
</organism>
<keyword evidence="2" id="KW-1185">Reference proteome</keyword>
<evidence type="ECO:0000313" key="1">
    <source>
        <dbReference type="EMBL" id="PGH13289.1"/>
    </source>
</evidence>
<comment type="caution">
    <text evidence="1">The sequence shown here is derived from an EMBL/GenBank/DDBJ whole genome shotgun (WGS) entry which is preliminary data.</text>
</comment>
<dbReference type="AlphaFoldDB" id="A0A2B7XWG8"/>
<dbReference type="EMBL" id="PDNA01000106">
    <property type="protein sequence ID" value="PGH13289.1"/>
    <property type="molecule type" value="Genomic_DNA"/>
</dbReference>
<gene>
    <name evidence="1" type="ORF">AJ80_06400</name>
</gene>